<dbReference type="Pfam" id="PF00106">
    <property type="entry name" value="adh_short"/>
    <property type="match status" value="1"/>
</dbReference>
<comment type="similarity">
    <text evidence="1">Belongs to the short-chain dehydrogenases/reductases (SDR) family.</text>
</comment>
<dbReference type="OrthoDB" id="9781117at2"/>
<organism evidence="4 5">
    <name type="scientific">Vallicoccus soli</name>
    <dbReference type="NCBI Taxonomy" id="2339232"/>
    <lineage>
        <taxon>Bacteria</taxon>
        <taxon>Bacillati</taxon>
        <taxon>Actinomycetota</taxon>
        <taxon>Actinomycetes</taxon>
        <taxon>Motilibacterales</taxon>
        <taxon>Vallicoccaceae</taxon>
        <taxon>Vallicoccus</taxon>
    </lineage>
</organism>
<feature type="compositionally biased region" description="Low complexity" evidence="2">
    <location>
        <begin position="115"/>
        <end position="143"/>
    </location>
</feature>
<dbReference type="Proteomes" id="UP000265614">
    <property type="component" value="Unassembled WGS sequence"/>
</dbReference>
<keyword evidence="5" id="KW-1185">Reference proteome</keyword>
<proteinExistence type="inferred from homology"/>
<dbReference type="PANTHER" id="PTHR42760">
    <property type="entry name" value="SHORT-CHAIN DEHYDROGENASES/REDUCTASES FAMILY MEMBER"/>
    <property type="match status" value="1"/>
</dbReference>
<feature type="compositionally biased region" description="Pro residues" evidence="2">
    <location>
        <begin position="52"/>
        <end position="75"/>
    </location>
</feature>
<reference evidence="4 5" key="1">
    <citation type="submission" date="2018-09" db="EMBL/GenBank/DDBJ databases">
        <title>YIM 75000 draft genome.</title>
        <authorList>
            <person name="Tang S."/>
            <person name="Feng Y."/>
        </authorList>
    </citation>
    <scope>NUCLEOTIDE SEQUENCE [LARGE SCALE GENOMIC DNA]</scope>
    <source>
        <strain evidence="4 5">YIM 75000</strain>
    </source>
</reference>
<feature type="domain" description="Ketoreductase" evidence="3">
    <location>
        <begin position="289"/>
        <end position="433"/>
    </location>
</feature>
<dbReference type="InterPro" id="IPR002347">
    <property type="entry name" value="SDR_fam"/>
</dbReference>
<accession>A0A3A3Z629</accession>
<gene>
    <name evidence="4" type="ORF">D5H78_04180</name>
</gene>
<feature type="compositionally biased region" description="Basic residues" evidence="2">
    <location>
        <begin position="229"/>
        <end position="252"/>
    </location>
</feature>
<dbReference type="GO" id="GO:0030497">
    <property type="term" value="P:fatty acid elongation"/>
    <property type="evidence" value="ECO:0007669"/>
    <property type="project" value="TreeGrafter"/>
</dbReference>
<dbReference type="InterPro" id="IPR057326">
    <property type="entry name" value="KR_dom"/>
</dbReference>
<dbReference type="PRINTS" id="PR00081">
    <property type="entry name" value="GDHRDH"/>
</dbReference>
<name>A0A3A3Z629_9ACTN</name>
<dbReference type="GO" id="GO:0016616">
    <property type="term" value="F:oxidoreductase activity, acting on the CH-OH group of donors, NAD or NADP as acceptor"/>
    <property type="evidence" value="ECO:0007669"/>
    <property type="project" value="TreeGrafter"/>
</dbReference>
<dbReference type="Gene3D" id="3.40.50.720">
    <property type="entry name" value="NAD(P)-binding Rossmann-like Domain"/>
    <property type="match status" value="1"/>
</dbReference>
<dbReference type="SMART" id="SM00822">
    <property type="entry name" value="PKS_KR"/>
    <property type="match status" value="1"/>
</dbReference>
<feature type="region of interest" description="Disordered" evidence="2">
    <location>
        <begin position="1"/>
        <end position="264"/>
    </location>
</feature>
<comment type="caution">
    <text evidence="4">The sequence shown here is derived from an EMBL/GenBank/DDBJ whole genome shotgun (WGS) entry which is preliminary data.</text>
</comment>
<dbReference type="EMBL" id="QZEZ01000001">
    <property type="protein sequence ID" value="RJK98438.1"/>
    <property type="molecule type" value="Genomic_DNA"/>
</dbReference>
<evidence type="ECO:0000256" key="2">
    <source>
        <dbReference type="SAM" id="MobiDB-lite"/>
    </source>
</evidence>
<dbReference type="PANTHER" id="PTHR42760:SF40">
    <property type="entry name" value="3-OXOACYL-[ACYL-CARRIER-PROTEIN] REDUCTASE, CHLOROPLASTIC"/>
    <property type="match status" value="1"/>
</dbReference>
<evidence type="ECO:0000313" key="4">
    <source>
        <dbReference type="EMBL" id="RJK98438.1"/>
    </source>
</evidence>
<feature type="compositionally biased region" description="Basic residues" evidence="2">
    <location>
        <begin position="157"/>
        <end position="172"/>
    </location>
</feature>
<protein>
    <submittedName>
        <fullName evidence="4">SDR family NAD(P)-dependent oxidoreductase</fullName>
    </submittedName>
</protein>
<dbReference type="InterPro" id="IPR036291">
    <property type="entry name" value="NAD(P)-bd_dom_sf"/>
</dbReference>
<dbReference type="SUPFAM" id="SSF51735">
    <property type="entry name" value="NAD(P)-binding Rossmann-fold domains"/>
    <property type="match status" value="1"/>
</dbReference>
<evidence type="ECO:0000259" key="3">
    <source>
        <dbReference type="SMART" id="SM00822"/>
    </source>
</evidence>
<evidence type="ECO:0000313" key="5">
    <source>
        <dbReference type="Proteomes" id="UP000265614"/>
    </source>
</evidence>
<dbReference type="AlphaFoldDB" id="A0A3A3Z629"/>
<sequence>MGGVSPGGTPPPGSSPGVSAGSGLVGRSGSVTCALPRRRRSPLCPAGGRPQPRGPRGPAPAAPATPARRPQPGPPATTRRPSRRAAGPGGRPAARPPPAPRAAARRRRRRPAGAPPTRHAPSATAGAGARRARAAPGRGTAARRPSRGRPPPPAARAPRRRAAARRRRRRAAARPAGPRRAGRPRPCGPRPPAGPAGRARPARPAPPAPRGAGRGRAARCPPTPTRGTRPGRRRRRRAGGRGAAGRRRRGRWAARAPADGARHRRVVRPSLARGPRPGQGGPVGALDGRTALVTGGSRGIGLEVARGLGREGASVVLVARDAGRLRSAAEELTGEGLSVAAVACDVAQPAAVRALPGVLGPLGAVDVLVLAAGVMSERTAKTLRTSDAEWRRVMAVNLDGAFTAVSTFVPGMVERRWGRVVALSACLGRMSGPGTAGGLAPYRVSKAGLNALVRNLAHETALGRRGVLVDATCPGHCRTDMGGPEAPRSAAEGAATAVWLATRPDAGEGTGLLWEDRRVVPW</sequence>
<evidence type="ECO:0000256" key="1">
    <source>
        <dbReference type="ARBA" id="ARBA00006484"/>
    </source>
</evidence>